<dbReference type="PANTHER" id="PTHR11697:SF230">
    <property type="entry name" value="ZINC FINGER, MYM DOMAIN CONTAINING 1"/>
    <property type="match status" value="1"/>
</dbReference>
<reference evidence="2 3" key="1">
    <citation type="submission" date="2020-09" db="EMBL/GenBank/DDBJ databases">
        <title>De no assembly of potato wild relative species, Solanum commersonii.</title>
        <authorList>
            <person name="Cho K."/>
        </authorList>
    </citation>
    <scope>NUCLEOTIDE SEQUENCE [LARGE SCALE GENOMIC DNA]</scope>
    <source>
        <strain evidence="2">LZ3.2</strain>
        <tissue evidence="2">Leaf</tissue>
    </source>
</reference>
<feature type="transmembrane region" description="Helical" evidence="1">
    <location>
        <begin position="78"/>
        <end position="102"/>
    </location>
</feature>
<evidence type="ECO:0000256" key="1">
    <source>
        <dbReference type="SAM" id="Phobius"/>
    </source>
</evidence>
<keyword evidence="1" id="KW-0472">Membrane</keyword>
<evidence type="ECO:0000313" key="3">
    <source>
        <dbReference type="Proteomes" id="UP000824120"/>
    </source>
</evidence>
<protein>
    <recommendedName>
        <fullName evidence="4">HAT C-terminal dimerisation domain-containing protein</fullName>
    </recommendedName>
</protein>
<gene>
    <name evidence="2" type="ORF">H5410_004622</name>
</gene>
<dbReference type="AlphaFoldDB" id="A0A9J6B8B3"/>
<organism evidence="2 3">
    <name type="scientific">Solanum commersonii</name>
    <name type="common">Commerson's wild potato</name>
    <name type="synonym">Commerson's nightshade</name>
    <dbReference type="NCBI Taxonomy" id="4109"/>
    <lineage>
        <taxon>Eukaryota</taxon>
        <taxon>Viridiplantae</taxon>
        <taxon>Streptophyta</taxon>
        <taxon>Embryophyta</taxon>
        <taxon>Tracheophyta</taxon>
        <taxon>Spermatophyta</taxon>
        <taxon>Magnoliopsida</taxon>
        <taxon>eudicotyledons</taxon>
        <taxon>Gunneridae</taxon>
        <taxon>Pentapetalae</taxon>
        <taxon>asterids</taxon>
        <taxon>lamiids</taxon>
        <taxon>Solanales</taxon>
        <taxon>Solanaceae</taxon>
        <taxon>Solanoideae</taxon>
        <taxon>Solaneae</taxon>
        <taxon>Solanum</taxon>
    </lineage>
</organism>
<keyword evidence="1" id="KW-1133">Transmembrane helix</keyword>
<keyword evidence="1" id="KW-0812">Transmembrane</keyword>
<dbReference type="PANTHER" id="PTHR11697">
    <property type="entry name" value="GENERAL TRANSCRIPTION FACTOR 2-RELATED ZINC FINGER PROTEIN"/>
    <property type="match status" value="1"/>
</dbReference>
<evidence type="ECO:0008006" key="4">
    <source>
        <dbReference type="Google" id="ProtNLM"/>
    </source>
</evidence>
<accession>A0A9J6B8B3</accession>
<comment type="caution">
    <text evidence="2">The sequence shown here is derived from an EMBL/GenBank/DDBJ whole genome shotgun (WGS) entry which is preliminary data.</text>
</comment>
<name>A0A9J6B8B3_SOLCO</name>
<dbReference type="OrthoDB" id="1324423at2759"/>
<dbReference type="InterPro" id="IPR055298">
    <property type="entry name" value="AtLOH3-like"/>
</dbReference>
<dbReference type="Proteomes" id="UP000824120">
    <property type="component" value="Chromosome 1"/>
</dbReference>
<sequence>MVSYFPEKSKRKSLDVIYSHHLHIEICYVFINLHLQELNMNEFDSNKLRDLSYQLDNFIGITDFATVLVKSNLHQTWLLVYLLIKLTLILRVATISVERAFLFMKYIKNELRNSIVDEFCNGCVVLISLT</sequence>
<keyword evidence="3" id="KW-1185">Reference proteome</keyword>
<dbReference type="EMBL" id="JACXVP010000001">
    <property type="protein sequence ID" value="KAG5632905.1"/>
    <property type="molecule type" value="Genomic_DNA"/>
</dbReference>
<proteinExistence type="predicted"/>
<evidence type="ECO:0000313" key="2">
    <source>
        <dbReference type="EMBL" id="KAG5632905.1"/>
    </source>
</evidence>